<protein>
    <submittedName>
        <fullName evidence="1">Uncharacterized protein</fullName>
    </submittedName>
</protein>
<evidence type="ECO:0000313" key="1">
    <source>
        <dbReference type="EMBL" id="OXM45433.1"/>
    </source>
</evidence>
<dbReference type="EMBL" id="NMQU01000104">
    <property type="protein sequence ID" value="OXM45433.1"/>
    <property type="molecule type" value="Genomic_DNA"/>
</dbReference>
<name>A0A229RFI6_AMYAL</name>
<accession>A0A229RFI6</accession>
<reference evidence="1 2" key="1">
    <citation type="submission" date="2017-07" db="EMBL/GenBank/DDBJ databases">
        <title>Amycolatopsis alba DSM 44262 Genome sequencing and assembly.</title>
        <authorList>
            <person name="Kaur N."/>
            <person name="Mayilraj S."/>
        </authorList>
    </citation>
    <scope>NUCLEOTIDE SEQUENCE [LARGE SCALE GENOMIC DNA]</scope>
    <source>
        <strain evidence="1 2">DSM 44262</strain>
    </source>
</reference>
<proteinExistence type="predicted"/>
<organism evidence="1 2">
    <name type="scientific">Amycolatopsis alba DSM 44262</name>
    <dbReference type="NCBI Taxonomy" id="1125972"/>
    <lineage>
        <taxon>Bacteria</taxon>
        <taxon>Bacillati</taxon>
        <taxon>Actinomycetota</taxon>
        <taxon>Actinomycetes</taxon>
        <taxon>Pseudonocardiales</taxon>
        <taxon>Pseudonocardiaceae</taxon>
        <taxon>Amycolatopsis</taxon>
    </lineage>
</organism>
<dbReference type="AlphaFoldDB" id="A0A229RFI6"/>
<evidence type="ECO:0000313" key="2">
    <source>
        <dbReference type="Proteomes" id="UP000215563"/>
    </source>
</evidence>
<comment type="caution">
    <text evidence="1">The sequence shown here is derived from an EMBL/GenBank/DDBJ whole genome shotgun (WGS) entry which is preliminary data.</text>
</comment>
<gene>
    <name evidence="1" type="ORF">CFP75_31285</name>
</gene>
<keyword evidence="2" id="KW-1185">Reference proteome</keyword>
<sequence>MNGEGTDVVNARLIDRFAPRADFILAEELLLSAAATAAYRAIGELRDADLESPVIRLLFRARDLPGYVRSHGHVTDLGEILLGGKGILLGERPGREIVLGAAGRFWSPVPEWYEVTPETFRDFAHARGGTIAMAFLVDPLAEIGCRVTIETRITVADPAARRTASLYWRSIRPAAWLTTRGLLAAIAARATALTPS</sequence>
<dbReference type="Proteomes" id="UP000215563">
    <property type="component" value="Unassembled WGS sequence"/>
</dbReference>